<reference evidence="2" key="1">
    <citation type="journal article" date="2023" name="Mol. Phylogenet. Evol.">
        <title>Genome-scale phylogeny and comparative genomics of the fungal order Sordariales.</title>
        <authorList>
            <person name="Hensen N."/>
            <person name="Bonometti L."/>
            <person name="Westerberg I."/>
            <person name="Brannstrom I.O."/>
            <person name="Guillou S."/>
            <person name="Cros-Aarteil S."/>
            <person name="Calhoun S."/>
            <person name="Haridas S."/>
            <person name="Kuo A."/>
            <person name="Mondo S."/>
            <person name="Pangilinan J."/>
            <person name="Riley R."/>
            <person name="LaButti K."/>
            <person name="Andreopoulos B."/>
            <person name="Lipzen A."/>
            <person name="Chen C."/>
            <person name="Yan M."/>
            <person name="Daum C."/>
            <person name="Ng V."/>
            <person name="Clum A."/>
            <person name="Steindorff A."/>
            <person name="Ohm R.A."/>
            <person name="Martin F."/>
            <person name="Silar P."/>
            <person name="Natvig D.O."/>
            <person name="Lalanne C."/>
            <person name="Gautier V."/>
            <person name="Ament-Velasquez S.L."/>
            <person name="Kruys A."/>
            <person name="Hutchinson M.I."/>
            <person name="Powell A.J."/>
            <person name="Barry K."/>
            <person name="Miller A.N."/>
            <person name="Grigoriev I.V."/>
            <person name="Debuchy R."/>
            <person name="Gladieux P."/>
            <person name="Hiltunen Thoren M."/>
            <person name="Johannesson H."/>
        </authorList>
    </citation>
    <scope>NUCLEOTIDE SEQUENCE</scope>
    <source>
        <strain evidence="2">CBS 232.78</strain>
    </source>
</reference>
<feature type="region of interest" description="Disordered" evidence="1">
    <location>
        <begin position="296"/>
        <end position="317"/>
    </location>
</feature>
<evidence type="ECO:0000256" key="1">
    <source>
        <dbReference type="SAM" id="MobiDB-lite"/>
    </source>
</evidence>
<keyword evidence="3" id="KW-1185">Reference proteome</keyword>
<dbReference type="EMBL" id="JAULSW010000003">
    <property type="protein sequence ID" value="KAK3387998.1"/>
    <property type="molecule type" value="Genomic_DNA"/>
</dbReference>
<feature type="compositionally biased region" description="Polar residues" evidence="1">
    <location>
        <begin position="55"/>
        <end position="66"/>
    </location>
</feature>
<gene>
    <name evidence="2" type="ORF">B0H63DRAFT_471322</name>
</gene>
<sequence>MVQQYLQQQMRQQMLQQPPHQQYPQTSQPQPSQPQQQPQSEAQSQPQAQLPYSQHHLQQSRPQQFHPQYLAQQNASAQGASNGASNDGPQKTSQAAPSPPAAAAIPKEDLAKFINQMDHATCAKLLYSAAVANADVADLVKQVTDKRLQAEAAQVLNFDKYADAADFQINQKYARMPGSKQWEAASDAGRAVEKILDIIVHKTKPHSSYGTKLSAMETMRKIFDSLFDNRDAVGEEIRNGGCYQWDGKFLQVIRTFTDDELQRLFDEGWAEKLRATVGEARGYCILKELQTALDIIDGEDGDGEGEGEDDGEGGEDE</sequence>
<organism evidence="2 3">
    <name type="scientific">Podospora didyma</name>
    <dbReference type="NCBI Taxonomy" id="330526"/>
    <lineage>
        <taxon>Eukaryota</taxon>
        <taxon>Fungi</taxon>
        <taxon>Dikarya</taxon>
        <taxon>Ascomycota</taxon>
        <taxon>Pezizomycotina</taxon>
        <taxon>Sordariomycetes</taxon>
        <taxon>Sordariomycetidae</taxon>
        <taxon>Sordariales</taxon>
        <taxon>Podosporaceae</taxon>
        <taxon>Podospora</taxon>
    </lineage>
</organism>
<feature type="region of interest" description="Disordered" evidence="1">
    <location>
        <begin position="1"/>
        <end position="102"/>
    </location>
</feature>
<feature type="compositionally biased region" description="Low complexity" evidence="1">
    <location>
        <begin position="71"/>
        <end position="88"/>
    </location>
</feature>
<evidence type="ECO:0000313" key="3">
    <source>
        <dbReference type="Proteomes" id="UP001285441"/>
    </source>
</evidence>
<reference evidence="2" key="2">
    <citation type="submission" date="2023-06" db="EMBL/GenBank/DDBJ databases">
        <authorList>
            <consortium name="Lawrence Berkeley National Laboratory"/>
            <person name="Haridas S."/>
            <person name="Hensen N."/>
            <person name="Bonometti L."/>
            <person name="Westerberg I."/>
            <person name="Brannstrom I.O."/>
            <person name="Guillou S."/>
            <person name="Cros-Aarteil S."/>
            <person name="Calhoun S."/>
            <person name="Kuo A."/>
            <person name="Mondo S."/>
            <person name="Pangilinan J."/>
            <person name="Riley R."/>
            <person name="LaButti K."/>
            <person name="Andreopoulos B."/>
            <person name="Lipzen A."/>
            <person name="Chen C."/>
            <person name="Yanf M."/>
            <person name="Daum C."/>
            <person name="Ng V."/>
            <person name="Clum A."/>
            <person name="Steindorff A."/>
            <person name="Ohm R."/>
            <person name="Martin F."/>
            <person name="Silar P."/>
            <person name="Natvig D."/>
            <person name="Lalanne C."/>
            <person name="Gautier V."/>
            <person name="Ament-velasquez S.L."/>
            <person name="Kruys A."/>
            <person name="Hutchinson M.I."/>
            <person name="Powell A.J."/>
            <person name="Barry K."/>
            <person name="Miller A.N."/>
            <person name="Grigoriev I.V."/>
            <person name="Debuchy R."/>
            <person name="Gladieux P."/>
            <person name="Thoren M.H."/>
            <person name="Johannesson H."/>
        </authorList>
    </citation>
    <scope>NUCLEOTIDE SEQUENCE</scope>
    <source>
        <strain evidence="2">CBS 232.78</strain>
    </source>
</reference>
<feature type="compositionally biased region" description="Low complexity" evidence="1">
    <location>
        <begin position="1"/>
        <end position="51"/>
    </location>
</feature>
<accession>A0AAE0U1X9</accession>
<name>A0AAE0U1X9_9PEZI</name>
<dbReference type="AlphaFoldDB" id="A0AAE0U1X9"/>
<dbReference type="Proteomes" id="UP001285441">
    <property type="component" value="Unassembled WGS sequence"/>
</dbReference>
<proteinExistence type="predicted"/>
<comment type="caution">
    <text evidence="2">The sequence shown here is derived from an EMBL/GenBank/DDBJ whole genome shotgun (WGS) entry which is preliminary data.</text>
</comment>
<evidence type="ECO:0000313" key="2">
    <source>
        <dbReference type="EMBL" id="KAK3387998.1"/>
    </source>
</evidence>
<protein>
    <submittedName>
        <fullName evidence="2">Uncharacterized protein</fullName>
    </submittedName>
</protein>